<dbReference type="Proteomes" id="UP000474104">
    <property type="component" value="Unassembled WGS sequence"/>
</dbReference>
<name>A0A9X5CAL9_9FIRM</name>
<evidence type="ECO:0000313" key="2">
    <source>
        <dbReference type="EMBL" id="NDO69753.1"/>
    </source>
</evidence>
<feature type="transmembrane region" description="Helical" evidence="1">
    <location>
        <begin position="7"/>
        <end position="27"/>
    </location>
</feature>
<keyword evidence="1" id="KW-0812">Transmembrane</keyword>
<keyword evidence="1" id="KW-1133">Transmembrane helix</keyword>
<sequence length="66" mass="7787">MIRFAKFIFTVGALICFCSILFGVYLKKGEPEYYMNVINVILGVTMLLTSGFYLKYNHRKQNKRRK</sequence>
<accession>A0A9X5CAL9</accession>
<feature type="transmembrane region" description="Helical" evidence="1">
    <location>
        <begin position="33"/>
        <end position="56"/>
    </location>
</feature>
<protein>
    <submittedName>
        <fullName evidence="2">Uncharacterized protein</fullName>
    </submittedName>
</protein>
<reference evidence="2 3" key="1">
    <citation type="submission" date="2019-07" db="EMBL/GenBank/DDBJ databases">
        <title>Draft genome sequences of 15 bacterial species constituting the stable defined intestinal microbiota of the GM15 gnotobiotic mouse model.</title>
        <authorList>
            <person name="Elie C."/>
            <person name="Mathieu A."/>
            <person name="Saliou A."/>
            <person name="Darnaud M."/>
            <person name="Leulier F."/>
            <person name="Tamellini A."/>
        </authorList>
    </citation>
    <scope>NUCLEOTIDE SEQUENCE [LARGE SCALE GENOMIC DNA]</scope>
    <source>
        <strain evidence="3">ASF 502</strain>
    </source>
</reference>
<comment type="caution">
    <text evidence="2">The sequence shown here is derived from an EMBL/GenBank/DDBJ whole genome shotgun (WGS) entry which is preliminary data.</text>
</comment>
<proteinExistence type="predicted"/>
<evidence type="ECO:0000313" key="3">
    <source>
        <dbReference type="Proteomes" id="UP000474104"/>
    </source>
</evidence>
<dbReference type="AlphaFoldDB" id="A0A9X5CAL9"/>
<gene>
    <name evidence="2" type="ORF">FMM80_14120</name>
</gene>
<organism evidence="2 3">
    <name type="scientific">Schaedlerella arabinosiphila</name>
    <dbReference type="NCBI Taxonomy" id="2044587"/>
    <lineage>
        <taxon>Bacteria</taxon>
        <taxon>Bacillati</taxon>
        <taxon>Bacillota</taxon>
        <taxon>Clostridia</taxon>
        <taxon>Lachnospirales</taxon>
        <taxon>Lachnospiraceae</taxon>
        <taxon>Schaedlerella</taxon>
    </lineage>
</organism>
<dbReference type="RefSeq" id="WP_004075515.1">
    <property type="nucleotide sequence ID" value="NZ_VIRB01000083.1"/>
</dbReference>
<keyword evidence="1" id="KW-0472">Membrane</keyword>
<dbReference type="EMBL" id="VIRB01000083">
    <property type="protein sequence ID" value="NDO69753.1"/>
    <property type="molecule type" value="Genomic_DNA"/>
</dbReference>
<evidence type="ECO:0000256" key="1">
    <source>
        <dbReference type="SAM" id="Phobius"/>
    </source>
</evidence>
<dbReference type="OrthoDB" id="9810181at2"/>